<dbReference type="EMBL" id="JARJLG010000269">
    <property type="protein sequence ID" value="KAJ7721359.1"/>
    <property type="molecule type" value="Genomic_DNA"/>
</dbReference>
<evidence type="ECO:0000313" key="3">
    <source>
        <dbReference type="Proteomes" id="UP001215280"/>
    </source>
</evidence>
<accession>A0AAD7HI99</accession>
<name>A0AAD7HI99_9AGAR</name>
<gene>
    <name evidence="2" type="ORF">DFH07DRAFT_784158</name>
</gene>
<evidence type="ECO:0000313" key="2">
    <source>
        <dbReference type="EMBL" id="KAJ7721359.1"/>
    </source>
</evidence>
<dbReference type="AlphaFoldDB" id="A0AAD7HI99"/>
<organism evidence="2 3">
    <name type="scientific">Mycena maculata</name>
    <dbReference type="NCBI Taxonomy" id="230809"/>
    <lineage>
        <taxon>Eukaryota</taxon>
        <taxon>Fungi</taxon>
        <taxon>Dikarya</taxon>
        <taxon>Basidiomycota</taxon>
        <taxon>Agaricomycotina</taxon>
        <taxon>Agaricomycetes</taxon>
        <taxon>Agaricomycetidae</taxon>
        <taxon>Agaricales</taxon>
        <taxon>Marasmiineae</taxon>
        <taxon>Mycenaceae</taxon>
        <taxon>Mycena</taxon>
    </lineage>
</organism>
<feature type="region of interest" description="Disordered" evidence="1">
    <location>
        <begin position="1"/>
        <end position="21"/>
    </location>
</feature>
<feature type="non-terminal residue" evidence="2">
    <location>
        <position position="141"/>
    </location>
</feature>
<dbReference type="Proteomes" id="UP001215280">
    <property type="component" value="Unassembled WGS sequence"/>
</dbReference>
<keyword evidence="3" id="KW-1185">Reference proteome</keyword>
<protein>
    <submittedName>
        <fullName evidence="2">Uncharacterized protein</fullName>
    </submittedName>
</protein>
<sequence>LTEMQSVQVPCGRGAGSGGGAARASTIVLGVIADLVRRWVRIQAELRSPRAQPFRSTYGKWTSLNRRILKFRKLQATYQPGSIVALRTRNTPPKELAEDVPLMLPSALTEAQCAGAPGVHGGLGGNREDHGEAQCRGCSFA</sequence>
<reference evidence="2" key="1">
    <citation type="submission" date="2023-03" db="EMBL/GenBank/DDBJ databases">
        <title>Massive genome expansion in bonnet fungi (Mycena s.s.) driven by repeated elements and novel gene families across ecological guilds.</title>
        <authorList>
            <consortium name="Lawrence Berkeley National Laboratory"/>
            <person name="Harder C.B."/>
            <person name="Miyauchi S."/>
            <person name="Viragh M."/>
            <person name="Kuo A."/>
            <person name="Thoen E."/>
            <person name="Andreopoulos B."/>
            <person name="Lu D."/>
            <person name="Skrede I."/>
            <person name="Drula E."/>
            <person name="Henrissat B."/>
            <person name="Morin E."/>
            <person name="Kohler A."/>
            <person name="Barry K."/>
            <person name="LaButti K."/>
            <person name="Morin E."/>
            <person name="Salamov A."/>
            <person name="Lipzen A."/>
            <person name="Mereny Z."/>
            <person name="Hegedus B."/>
            <person name="Baldrian P."/>
            <person name="Stursova M."/>
            <person name="Weitz H."/>
            <person name="Taylor A."/>
            <person name="Grigoriev I.V."/>
            <person name="Nagy L.G."/>
            <person name="Martin F."/>
            <person name="Kauserud H."/>
        </authorList>
    </citation>
    <scope>NUCLEOTIDE SEQUENCE</scope>
    <source>
        <strain evidence="2">CBHHK188m</strain>
    </source>
</reference>
<proteinExistence type="predicted"/>
<evidence type="ECO:0000256" key="1">
    <source>
        <dbReference type="SAM" id="MobiDB-lite"/>
    </source>
</evidence>
<comment type="caution">
    <text evidence="2">The sequence shown here is derived from an EMBL/GenBank/DDBJ whole genome shotgun (WGS) entry which is preliminary data.</text>
</comment>